<protein>
    <submittedName>
        <fullName evidence="2">HD domain-containing protein</fullName>
    </submittedName>
</protein>
<proteinExistence type="predicted"/>
<feature type="domain" description="HD" evidence="1">
    <location>
        <begin position="85"/>
        <end position="162"/>
    </location>
</feature>
<dbReference type="InterPro" id="IPR006674">
    <property type="entry name" value="HD_domain"/>
</dbReference>
<dbReference type="SUPFAM" id="SSF109604">
    <property type="entry name" value="HD-domain/PDEase-like"/>
    <property type="match status" value="1"/>
</dbReference>
<dbReference type="RefSeq" id="WP_143023043.1">
    <property type="nucleotide sequence ID" value="NZ_FNIX01000033.1"/>
</dbReference>
<keyword evidence="3" id="KW-1185">Reference proteome</keyword>
<dbReference type="Proteomes" id="UP000199691">
    <property type="component" value="Unassembled WGS sequence"/>
</dbReference>
<dbReference type="AlphaFoldDB" id="A0A1H0X3X6"/>
<accession>A0A1H0X3X6</accession>
<reference evidence="3" key="1">
    <citation type="submission" date="2016-10" db="EMBL/GenBank/DDBJ databases">
        <authorList>
            <person name="Varghese N."/>
            <person name="Submissions S."/>
        </authorList>
    </citation>
    <scope>NUCLEOTIDE SEQUENCE [LARGE SCALE GENOMIC DNA]</scope>
    <source>
        <strain evidence="3">CGMCC 4.6609</strain>
    </source>
</reference>
<evidence type="ECO:0000313" key="3">
    <source>
        <dbReference type="Proteomes" id="UP000199691"/>
    </source>
</evidence>
<dbReference type="OrthoDB" id="338520at2"/>
<gene>
    <name evidence="2" type="ORF">SAMN05421507_13322</name>
</gene>
<dbReference type="Pfam" id="PF01966">
    <property type="entry name" value="HD"/>
    <property type="match status" value="1"/>
</dbReference>
<name>A0A1H0X3X6_9PSEU</name>
<evidence type="ECO:0000313" key="2">
    <source>
        <dbReference type="EMBL" id="SDP97654.1"/>
    </source>
</evidence>
<sequence length="220" mass="23300">MVAGHPAAPGSGVGRVPAAKPGVLPAAARLTRHALTEVAGLRRLPPSAEALLSELDAPPRLAAHLRAVHDVACAPVSWVERHHPEAAVDGDAVKFGAATHDIGKVLHPNELSGPGSAHEPAGRELLLARGVDERLARFARTHAFWAEDGIELEDLLVSLADEVWKAKRVPDLEQLVTERLAAVAGQEPWEVFLALDDELDRIASGADARLAFQASYPVSA</sequence>
<dbReference type="STRING" id="641025.SAMN05421507_13322"/>
<evidence type="ECO:0000259" key="1">
    <source>
        <dbReference type="Pfam" id="PF01966"/>
    </source>
</evidence>
<dbReference type="EMBL" id="FNIX01000033">
    <property type="protein sequence ID" value="SDP97654.1"/>
    <property type="molecule type" value="Genomic_DNA"/>
</dbReference>
<organism evidence="2 3">
    <name type="scientific">Lentzea jiangxiensis</name>
    <dbReference type="NCBI Taxonomy" id="641025"/>
    <lineage>
        <taxon>Bacteria</taxon>
        <taxon>Bacillati</taxon>
        <taxon>Actinomycetota</taxon>
        <taxon>Actinomycetes</taxon>
        <taxon>Pseudonocardiales</taxon>
        <taxon>Pseudonocardiaceae</taxon>
        <taxon>Lentzea</taxon>
    </lineage>
</organism>